<comment type="function">
    <text evidence="6">Central component in molecular interactions underlying sperm crawling. Forms an extensive filament system that extends from sperm villipoda, along the leading edge of the pseudopod.</text>
</comment>
<dbReference type="GO" id="GO:0061817">
    <property type="term" value="P:endoplasmic reticulum-plasma membrane tethering"/>
    <property type="evidence" value="ECO:0007669"/>
    <property type="project" value="TreeGrafter"/>
</dbReference>
<organism evidence="8 9">
    <name type="scientific">Trichinella murrelli</name>
    <dbReference type="NCBI Taxonomy" id="144512"/>
    <lineage>
        <taxon>Eukaryota</taxon>
        <taxon>Metazoa</taxon>
        <taxon>Ecdysozoa</taxon>
        <taxon>Nematoda</taxon>
        <taxon>Enoplea</taxon>
        <taxon>Dorylaimia</taxon>
        <taxon>Trichinellida</taxon>
        <taxon>Trichinellidae</taxon>
        <taxon>Trichinella</taxon>
    </lineage>
</organism>
<dbReference type="InterPro" id="IPR013783">
    <property type="entry name" value="Ig-like_fold"/>
</dbReference>
<accession>A0A0V0TR25</accession>
<dbReference type="PROSITE" id="PS50202">
    <property type="entry name" value="MSP"/>
    <property type="match status" value="1"/>
</dbReference>
<comment type="caution">
    <text evidence="8">The sequence shown here is derived from an EMBL/GenBank/DDBJ whole genome shotgun (WGS) entry which is preliminary data.</text>
</comment>
<dbReference type="InterPro" id="IPR016763">
    <property type="entry name" value="VAP"/>
</dbReference>
<comment type="similarity">
    <text evidence="2">Belongs to the VAMP-associated protein (VAP) (TC 9.B.17) family.</text>
</comment>
<evidence type="ECO:0000313" key="9">
    <source>
        <dbReference type="Proteomes" id="UP000055048"/>
    </source>
</evidence>
<dbReference type="GO" id="GO:0033149">
    <property type="term" value="F:FFAT motif binding"/>
    <property type="evidence" value="ECO:0007669"/>
    <property type="project" value="TreeGrafter"/>
</dbReference>
<dbReference type="AlphaFoldDB" id="A0A0V0TR25"/>
<feature type="domain" description="MSP" evidence="7">
    <location>
        <begin position="17"/>
        <end position="140"/>
    </location>
</feature>
<dbReference type="GO" id="GO:0005886">
    <property type="term" value="C:plasma membrane"/>
    <property type="evidence" value="ECO:0007669"/>
    <property type="project" value="TreeGrafter"/>
</dbReference>
<dbReference type="InterPro" id="IPR000535">
    <property type="entry name" value="MSP_dom"/>
</dbReference>
<dbReference type="Gene3D" id="2.60.40.10">
    <property type="entry name" value="Immunoglobulins"/>
    <property type="match status" value="1"/>
</dbReference>
<dbReference type="GO" id="GO:0090158">
    <property type="term" value="P:endoplasmic reticulum membrane organization"/>
    <property type="evidence" value="ECO:0007669"/>
    <property type="project" value="TreeGrafter"/>
</dbReference>
<evidence type="ECO:0000256" key="1">
    <source>
        <dbReference type="ARBA" id="ARBA00004211"/>
    </source>
</evidence>
<gene>
    <name evidence="8" type="primary">VAPA</name>
    <name evidence="8" type="ORF">T05_13725</name>
</gene>
<dbReference type="OrthoDB" id="264603at2759"/>
<evidence type="ECO:0000256" key="5">
    <source>
        <dbReference type="ARBA" id="ARBA00023136"/>
    </source>
</evidence>
<dbReference type="SUPFAM" id="SSF49354">
    <property type="entry name" value="PapD-like"/>
    <property type="match status" value="1"/>
</dbReference>
<keyword evidence="6" id="KW-0963">Cytoplasm</keyword>
<reference evidence="8 9" key="1">
    <citation type="submission" date="2015-01" db="EMBL/GenBank/DDBJ databases">
        <title>Evolution of Trichinella species and genotypes.</title>
        <authorList>
            <person name="Korhonen P.K."/>
            <person name="Edoardo P."/>
            <person name="Giuseppe L.R."/>
            <person name="Gasser R.B."/>
        </authorList>
    </citation>
    <scope>NUCLEOTIDE SEQUENCE [LARGE SCALE GENOMIC DNA]</scope>
    <source>
        <strain evidence="8">ISS417</strain>
    </source>
</reference>
<evidence type="ECO:0000256" key="3">
    <source>
        <dbReference type="ARBA" id="ARBA00022692"/>
    </source>
</evidence>
<sequence>MCWRKFLSSAMSKPIQVLQLYPEKELVFKGPFTKVVTTTLQLTNPTDKTVCFKVKTTAPKQYYVRPNMSWSFDFEINEAICYFGKLVMLQPLLHDNPAELRHKFMVQSAFMPESGCNLETIWKSVPDGGFMDSKLRAVLLPVSEEEVEDFTSDYQQHSSSSSGIEAEYRSLLDHSKKLQSQLDNMHMENQALRVQKMNFSSRQLEILKTSSSENLIRSNNTQEDGMNMVAVIGVAVVAHAFPSKQHILHFVEEFSFFLVQDTNATGMQMTICSSSLVCFVFSLQILYRQCGNSFHRKDQCPHGNNIERPIELY</sequence>
<evidence type="ECO:0000313" key="8">
    <source>
        <dbReference type="EMBL" id="KRX41468.1"/>
    </source>
</evidence>
<keyword evidence="5" id="KW-0472">Membrane</keyword>
<comment type="subcellular location">
    <subcellularLocation>
        <location evidence="1">Membrane</location>
        <topology evidence="1">Single-pass type IV membrane protein</topology>
    </subcellularLocation>
</comment>
<evidence type="ECO:0000256" key="2">
    <source>
        <dbReference type="ARBA" id="ARBA00008932"/>
    </source>
</evidence>
<evidence type="ECO:0000259" key="7">
    <source>
        <dbReference type="PROSITE" id="PS50202"/>
    </source>
</evidence>
<dbReference type="STRING" id="144512.A0A0V0TR25"/>
<protein>
    <recommendedName>
        <fullName evidence="6">Major sperm protein</fullName>
    </recommendedName>
</protein>
<evidence type="ECO:0000256" key="4">
    <source>
        <dbReference type="ARBA" id="ARBA00022989"/>
    </source>
</evidence>
<keyword evidence="4" id="KW-1133">Transmembrane helix</keyword>
<proteinExistence type="inferred from homology"/>
<name>A0A0V0TR25_9BILA</name>
<dbReference type="EMBL" id="JYDJ01000170">
    <property type="protein sequence ID" value="KRX41468.1"/>
    <property type="molecule type" value="Genomic_DNA"/>
</dbReference>
<dbReference type="InterPro" id="IPR008962">
    <property type="entry name" value="PapD-like_sf"/>
</dbReference>
<dbReference type="GO" id="GO:0005789">
    <property type="term" value="C:endoplasmic reticulum membrane"/>
    <property type="evidence" value="ECO:0007669"/>
    <property type="project" value="InterPro"/>
</dbReference>
<keyword evidence="9" id="KW-1185">Reference proteome</keyword>
<dbReference type="Pfam" id="PF00635">
    <property type="entry name" value="Motile_Sperm"/>
    <property type="match status" value="1"/>
</dbReference>
<dbReference type="Proteomes" id="UP000055048">
    <property type="component" value="Unassembled WGS sequence"/>
</dbReference>
<dbReference type="PANTHER" id="PTHR10809">
    <property type="entry name" value="VESICLE-ASSOCIATED MEMBRANE PROTEIN-ASSOCIATED PROTEIN"/>
    <property type="match status" value="1"/>
</dbReference>
<dbReference type="PANTHER" id="PTHR10809:SF6">
    <property type="entry name" value="AT11025P-RELATED"/>
    <property type="match status" value="1"/>
</dbReference>
<keyword evidence="3" id="KW-0812">Transmembrane</keyword>
<keyword evidence="6" id="KW-0206">Cytoskeleton</keyword>
<evidence type="ECO:0000256" key="6">
    <source>
        <dbReference type="RuleBase" id="RU003425"/>
    </source>
</evidence>